<dbReference type="InterPro" id="IPR000719">
    <property type="entry name" value="Prot_kinase_dom"/>
</dbReference>
<dbReference type="GO" id="GO:0043235">
    <property type="term" value="C:receptor complex"/>
    <property type="evidence" value="ECO:0007669"/>
    <property type="project" value="TreeGrafter"/>
</dbReference>
<dbReference type="PIRSF" id="PIRSF000619">
    <property type="entry name" value="TyrPK_EGF-R"/>
    <property type="match status" value="1"/>
</dbReference>
<dbReference type="FunFam" id="2.10.220.10:FF:000004">
    <property type="entry name" value="Receptor protein-tyrosine kinase"/>
    <property type="match status" value="1"/>
</dbReference>
<dbReference type="Gene3D" id="1.10.510.10">
    <property type="entry name" value="Transferase(Phosphotransferase) domain 1"/>
    <property type="match status" value="1"/>
</dbReference>
<dbReference type="InterPro" id="IPR032778">
    <property type="entry name" value="GF_recep_IV"/>
</dbReference>
<dbReference type="FunFam" id="3.80.20.20:FF:000003">
    <property type="entry name" value="Receptor protein-tyrosine kinase"/>
    <property type="match status" value="1"/>
</dbReference>
<dbReference type="Pfam" id="PF07714">
    <property type="entry name" value="PK_Tyr_Ser-Thr"/>
    <property type="match status" value="1"/>
</dbReference>
<keyword evidence="20" id="KW-0539">Nucleus</keyword>
<dbReference type="FunFam" id="2.10.220.10:FF:000001">
    <property type="entry name" value="Receptor protein-tyrosine kinase"/>
    <property type="match status" value="1"/>
</dbReference>
<keyword evidence="19" id="KW-0325">Glycoprotein</keyword>
<dbReference type="InterPro" id="IPR006211">
    <property type="entry name" value="Furin-like_Cys-rich_dom"/>
</dbReference>
<dbReference type="PROSITE" id="PS00109">
    <property type="entry name" value="PROTEIN_KINASE_TYR"/>
    <property type="match status" value="1"/>
</dbReference>
<sequence>GWKVEVFFLLFCLFVVCPGTENKLSTLSDLDQQYRTLKKLYENCEVVMGNLEITSIDRNRNLSFLKSIREVTGYVLVALNQFDYLPLENLRIIRGTKLYERRYSLAIFLNYRRDGYYGLRQLGLRNLTEILNGGVYVDQNQFLCHADTIHWRDIIKNPQAELLVVPTNNSNQCRRCHRSCNGRCWGHQEDQCQTLTKTVCAEQCDGRCFGPYVSDCCHRECAGGCSGPKDTDCFACTNFNDSGACVTQCPQPFVYNPTSFQLEHNPRAKYTYGAFCVKKCPHNFVVDHSSCVRACPSNKMEVEENRIKMCIPCTDICPKVCDGIGTGSLQTAQTVDASNIDKFVNCTKINGNLIFLITGIKGDMYHGIGPLDPERLNVFRTVKEITGYLNIQSWPENMTDLSVFSNLATIGGRSLYSGISLLILKQRWISSLQFQSLDEISAGNVYIFNNSRLCFYNTVNWTSLFRTPNQKVLIRNNRDPKECIQQRMVCDRMCSDDGCWGPGPDQCLSCRYFRRGRTCVESCNLFDGEVREFANGSVCLECDSQCEKMDGNTMTCLGQGPDQCVKCLHFKDGPNCVEKCPDGVQGANSFIFKYAKANNECHPCHCLPAFLLYPEYIQHFYAVKSIVTRRLNLLVEPLTPSGTAPNQAQLRILKETELKRVKILGSGAFGTVYKGIWVPEGETVKIPVAIKILNEATGPKANVEFMDEALIMASMEHPHLVRLLGVCLSPTIQLVTQLMPHGCLLDYVHEHKDNIGSQLLLNWCVQIAKGMMYLEERRLVHRDLAARNVLVKSPNHIKITDFGLARLLDADEKEYNADGGKMPIKWMALECIHYRKFTHQSDVWSYGVTIWELMTFGGKPYDGIPTREIPDILEKGERLPQPPICTIDVYMVMVKCWMIDADSRPKFKELAAEFCRMARDPQRYLVIQGDDRMKLPSPNDSKFFQSLLDEEDLDDLMDAEEYLVPRGFNMPPPSYATSRRSRLKCRSRLLIDNDYGGPNPAEGSVAGAQACINQEASGGQGPAPEDQRCNGSLHKKSLSQAVGEDSGGQRYSADPTIFLGERTSRGDTDEDGYMTPMKDKNSSEYLNPIEENPFVSRRKNGEIHALDNPGYHSTPNSQPKGEDEYINEPLYLNTFHSPADLGLEALRRNGLPLPTQPPASISATTSASHLPLTIQTSLPHYPLPTVQPSPSGMPCHHGPPTHILHAHHTIKPAGQPGNPGGGSIGQSQTGTTAQVQVCQSGSLSTSATIGHGSLPAYQSLTTTHPASMLKHGGQTSGKASGKKLKVTFDNPEYWQHSLPPKSTNQVVPDGAQGGSTNAKLFYKQNGHIRPAVAENPEYMSEFSLKSGTVLPPPPYRQRNTVV</sequence>
<dbReference type="SUPFAM" id="SSF52058">
    <property type="entry name" value="L domain-like"/>
    <property type="match status" value="2"/>
</dbReference>
<evidence type="ECO:0000256" key="22">
    <source>
        <dbReference type="PIRNR" id="PIRNR000619"/>
    </source>
</evidence>
<evidence type="ECO:0000256" key="10">
    <source>
        <dbReference type="ARBA" id="ARBA00022741"/>
    </source>
</evidence>
<evidence type="ECO:0000256" key="25">
    <source>
        <dbReference type="PROSITE-ProRule" id="PRU10141"/>
    </source>
</evidence>
<keyword evidence="15 22" id="KW-0472">Membrane</keyword>
<dbReference type="Pfam" id="PF00757">
    <property type="entry name" value="Furin-like"/>
    <property type="match status" value="1"/>
</dbReference>
<dbReference type="GO" id="GO:0009925">
    <property type="term" value="C:basal plasma membrane"/>
    <property type="evidence" value="ECO:0007669"/>
    <property type="project" value="TreeGrafter"/>
</dbReference>
<comment type="similarity">
    <text evidence="22">Belongs to the protein kinase superfamily. Tyr protein kinase family. EGF receptor subfamily.</text>
</comment>
<dbReference type="GO" id="GO:0038130">
    <property type="term" value="P:ERBB4 signaling pathway"/>
    <property type="evidence" value="ECO:0007669"/>
    <property type="project" value="UniProtKB-ARBA"/>
</dbReference>
<feature type="region of interest" description="Disordered" evidence="26">
    <location>
        <begin position="1036"/>
        <end position="1085"/>
    </location>
</feature>
<evidence type="ECO:0000313" key="29">
    <source>
        <dbReference type="Ensembl" id="ENSSORP00005049002.1"/>
    </source>
</evidence>
<evidence type="ECO:0000256" key="11">
    <source>
        <dbReference type="ARBA" id="ARBA00022777"/>
    </source>
</evidence>
<dbReference type="Pfam" id="PF01030">
    <property type="entry name" value="Recep_L_domain"/>
    <property type="match status" value="2"/>
</dbReference>
<feature type="binding site" evidence="24">
    <location>
        <begin position="664"/>
        <end position="672"/>
    </location>
    <ligand>
        <name>ATP</name>
        <dbReference type="ChEBI" id="CHEBI:30616"/>
    </ligand>
</feature>
<dbReference type="SMART" id="SM00219">
    <property type="entry name" value="TyrKc"/>
    <property type="match status" value="1"/>
</dbReference>
<keyword evidence="30" id="KW-1185">Reference proteome</keyword>
<evidence type="ECO:0000256" key="20">
    <source>
        <dbReference type="ARBA" id="ARBA00023242"/>
    </source>
</evidence>
<evidence type="ECO:0000256" key="17">
    <source>
        <dbReference type="ARBA" id="ARBA00023157"/>
    </source>
</evidence>
<dbReference type="PROSITE" id="PS00107">
    <property type="entry name" value="PROTEIN_KINASE_ATP"/>
    <property type="match status" value="1"/>
</dbReference>
<feature type="active site" description="Proton acceptor" evidence="23">
    <location>
        <position position="783"/>
    </location>
</feature>
<keyword evidence="11 22" id="KW-0418">Kinase</keyword>
<dbReference type="Pfam" id="PF14843">
    <property type="entry name" value="GF_recep_IV"/>
    <property type="match status" value="1"/>
</dbReference>
<protein>
    <recommendedName>
        <fullName evidence="3 22">Receptor protein-tyrosine kinase</fullName>
        <ecNumber evidence="3 22">2.7.10.1</ecNumber>
    </recommendedName>
</protein>
<evidence type="ECO:0000256" key="23">
    <source>
        <dbReference type="PIRSR" id="PIRSR000619-1"/>
    </source>
</evidence>
<dbReference type="GO" id="GO:0005634">
    <property type="term" value="C:nucleus"/>
    <property type="evidence" value="ECO:0007669"/>
    <property type="project" value="UniProtKB-SubCell"/>
</dbReference>
<organism evidence="29 30">
    <name type="scientific">Sphaeramia orbicularis</name>
    <name type="common">orbiculate cardinalfish</name>
    <dbReference type="NCBI Taxonomy" id="375764"/>
    <lineage>
        <taxon>Eukaryota</taxon>
        <taxon>Metazoa</taxon>
        <taxon>Chordata</taxon>
        <taxon>Craniata</taxon>
        <taxon>Vertebrata</taxon>
        <taxon>Euteleostomi</taxon>
        <taxon>Actinopterygii</taxon>
        <taxon>Neopterygii</taxon>
        <taxon>Teleostei</taxon>
        <taxon>Neoteleostei</taxon>
        <taxon>Acanthomorphata</taxon>
        <taxon>Gobiaria</taxon>
        <taxon>Kurtiformes</taxon>
        <taxon>Apogonoidei</taxon>
        <taxon>Apogonidae</taxon>
        <taxon>Apogoninae</taxon>
        <taxon>Sphaeramia</taxon>
    </lineage>
</organism>
<dbReference type="InterPro" id="IPR017441">
    <property type="entry name" value="Protein_kinase_ATP_BS"/>
</dbReference>
<keyword evidence="4" id="KW-1003">Cell membrane</keyword>
<evidence type="ECO:0000256" key="14">
    <source>
        <dbReference type="ARBA" id="ARBA00022989"/>
    </source>
</evidence>
<dbReference type="PANTHER" id="PTHR24416">
    <property type="entry name" value="TYROSINE-PROTEIN KINASE RECEPTOR"/>
    <property type="match status" value="1"/>
</dbReference>
<evidence type="ECO:0000256" key="8">
    <source>
        <dbReference type="ARBA" id="ARBA00022729"/>
    </source>
</evidence>
<evidence type="ECO:0000256" key="16">
    <source>
        <dbReference type="ARBA" id="ARBA00023137"/>
    </source>
</evidence>
<dbReference type="InParanoid" id="A0A673C875"/>
<dbReference type="InterPro" id="IPR020635">
    <property type="entry name" value="Tyr_kinase_cat_dom"/>
</dbReference>
<dbReference type="FunFam" id="3.30.200.20:FF:000044">
    <property type="entry name" value="Receptor protein-tyrosine kinase"/>
    <property type="match status" value="1"/>
</dbReference>
<keyword evidence="13" id="KW-0832">Ubl conjugation</keyword>
<reference evidence="29" key="1">
    <citation type="submission" date="2019-06" db="EMBL/GenBank/DDBJ databases">
        <authorList>
            <consortium name="Wellcome Sanger Institute Data Sharing"/>
        </authorList>
    </citation>
    <scope>NUCLEOTIDE SEQUENCE [LARGE SCALE GENOMIC DNA]</scope>
</reference>
<dbReference type="GO" id="GO:0009966">
    <property type="term" value="P:regulation of signal transduction"/>
    <property type="evidence" value="ECO:0007669"/>
    <property type="project" value="UniProtKB-ARBA"/>
</dbReference>
<dbReference type="InterPro" id="IPR016245">
    <property type="entry name" value="Tyr_kinase_EGF/ERB/XmrK_rcpt"/>
</dbReference>
<dbReference type="InterPro" id="IPR000494">
    <property type="entry name" value="Rcpt_L-dom"/>
</dbReference>
<keyword evidence="6 22" id="KW-0808">Transferase</keyword>
<dbReference type="SUPFAM" id="SSF57184">
    <property type="entry name" value="Growth factor receptor domain"/>
    <property type="match status" value="2"/>
</dbReference>
<feature type="binding site" evidence="24 25">
    <location>
        <position position="691"/>
    </location>
    <ligand>
        <name>ATP</name>
        <dbReference type="ChEBI" id="CHEBI:30616"/>
    </ligand>
</feature>
<dbReference type="PANTHER" id="PTHR24416:SF90">
    <property type="entry name" value="RECEPTOR TYROSINE-PROTEIN KINASE ERBB-4"/>
    <property type="match status" value="1"/>
</dbReference>
<dbReference type="Gene3D" id="2.10.220.10">
    <property type="entry name" value="Hormone Receptor, Insulin-like Growth Factor Receptor 1, Chain A, domain 2"/>
    <property type="match status" value="3"/>
</dbReference>
<dbReference type="EC" id="2.7.10.1" evidence="3 22"/>
<dbReference type="GO" id="GO:0022008">
    <property type="term" value="P:neurogenesis"/>
    <property type="evidence" value="ECO:0007669"/>
    <property type="project" value="TreeGrafter"/>
</dbReference>
<dbReference type="Ensembl" id="ENSSORT00005050198.1">
    <property type="protein sequence ID" value="ENSSORP00005049002.1"/>
    <property type="gene ID" value="ENSSORG00005022157.1"/>
</dbReference>
<feature type="signal peptide" evidence="27">
    <location>
        <begin position="1"/>
        <end position="19"/>
    </location>
</feature>
<dbReference type="InterPro" id="IPR008266">
    <property type="entry name" value="Tyr_kinase_AS"/>
</dbReference>
<dbReference type="InterPro" id="IPR011009">
    <property type="entry name" value="Kinase-like_dom_sf"/>
</dbReference>
<evidence type="ECO:0000256" key="15">
    <source>
        <dbReference type="ARBA" id="ARBA00023136"/>
    </source>
</evidence>
<evidence type="ECO:0000256" key="18">
    <source>
        <dbReference type="ARBA" id="ARBA00023170"/>
    </source>
</evidence>
<evidence type="ECO:0000256" key="24">
    <source>
        <dbReference type="PIRSR" id="PIRSR000619-2"/>
    </source>
</evidence>
<feature type="domain" description="Protein kinase" evidence="28">
    <location>
        <begin position="658"/>
        <end position="925"/>
    </location>
</feature>
<evidence type="ECO:0000256" key="7">
    <source>
        <dbReference type="ARBA" id="ARBA00022692"/>
    </source>
</evidence>
<dbReference type="InterPro" id="IPR009030">
    <property type="entry name" value="Growth_fac_rcpt_cys_sf"/>
</dbReference>
<feature type="chain" id="PRO_5025406760" description="Receptor protein-tyrosine kinase" evidence="27">
    <location>
        <begin position="20"/>
        <end position="1362"/>
    </location>
</feature>
<dbReference type="CDD" id="cd00064">
    <property type="entry name" value="FU"/>
    <property type="match status" value="3"/>
</dbReference>
<dbReference type="GO" id="GO:0005524">
    <property type="term" value="F:ATP binding"/>
    <property type="evidence" value="ECO:0007669"/>
    <property type="project" value="UniProtKB-UniRule"/>
</dbReference>
<proteinExistence type="inferred from homology"/>
<dbReference type="InterPro" id="IPR050122">
    <property type="entry name" value="RTK"/>
</dbReference>
<dbReference type="InterPro" id="IPR001245">
    <property type="entry name" value="Ser-Thr/Tyr_kinase_cat_dom"/>
</dbReference>
<dbReference type="GO" id="GO:0004714">
    <property type="term" value="F:transmembrane receptor protein tyrosine kinase activity"/>
    <property type="evidence" value="ECO:0007669"/>
    <property type="project" value="UniProtKB-EC"/>
</dbReference>
<evidence type="ECO:0000259" key="28">
    <source>
        <dbReference type="PROSITE" id="PS50011"/>
    </source>
</evidence>
<comment type="catalytic activity">
    <reaction evidence="21">
        <text>L-tyrosyl-[protein] + ATP = O-phospho-L-tyrosyl-[protein] + ADP + H(+)</text>
        <dbReference type="Rhea" id="RHEA:10596"/>
        <dbReference type="Rhea" id="RHEA-COMP:10136"/>
        <dbReference type="Rhea" id="RHEA-COMP:20101"/>
        <dbReference type="ChEBI" id="CHEBI:15378"/>
        <dbReference type="ChEBI" id="CHEBI:30616"/>
        <dbReference type="ChEBI" id="CHEBI:46858"/>
        <dbReference type="ChEBI" id="CHEBI:61978"/>
        <dbReference type="ChEBI" id="CHEBI:456216"/>
        <dbReference type="EC" id="2.7.10.1"/>
    </reaction>
</comment>
<dbReference type="SUPFAM" id="SSF56112">
    <property type="entry name" value="Protein kinase-like (PK-like)"/>
    <property type="match status" value="1"/>
</dbReference>
<evidence type="ECO:0000256" key="27">
    <source>
        <dbReference type="SAM" id="SignalP"/>
    </source>
</evidence>
<keyword evidence="8 27" id="KW-0732">Signal</keyword>
<evidence type="ECO:0000256" key="19">
    <source>
        <dbReference type="ARBA" id="ARBA00023180"/>
    </source>
</evidence>
<evidence type="ECO:0000256" key="12">
    <source>
        <dbReference type="ARBA" id="ARBA00022840"/>
    </source>
</evidence>
<keyword evidence="12 22" id="KW-0067">ATP-binding</keyword>
<dbReference type="PROSITE" id="PS50011">
    <property type="entry name" value="PROTEIN_KINASE_DOM"/>
    <property type="match status" value="1"/>
</dbReference>
<evidence type="ECO:0000256" key="26">
    <source>
        <dbReference type="SAM" id="MobiDB-lite"/>
    </source>
</evidence>
<evidence type="ECO:0000256" key="4">
    <source>
        <dbReference type="ARBA" id="ARBA00022475"/>
    </source>
</evidence>
<keyword evidence="16 22" id="KW-0829">Tyrosine-protein kinase</keyword>
<dbReference type="FunFam" id="3.80.20.20:FF:000004">
    <property type="entry name" value="Receptor protein-tyrosine kinase"/>
    <property type="match status" value="1"/>
</dbReference>
<evidence type="ECO:0000256" key="13">
    <source>
        <dbReference type="ARBA" id="ARBA00022843"/>
    </source>
</evidence>
<dbReference type="Gene3D" id="3.30.200.20">
    <property type="entry name" value="Phosphorylase Kinase, domain 1"/>
    <property type="match status" value="1"/>
</dbReference>
<reference evidence="29" key="2">
    <citation type="submission" date="2025-08" db="UniProtKB">
        <authorList>
            <consortium name="Ensembl"/>
        </authorList>
    </citation>
    <scope>IDENTIFICATION</scope>
</reference>
<dbReference type="CDD" id="cd05110">
    <property type="entry name" value="PTKc_HER4"/>
    <property type="match status" value="1"/>
</dbReference>
<comment type="subcellular location">
    <subcellularLocation>
        <location evidence="2">Cell membrane</location>
        <topology evidence="2">Single-pass type I membrane protein</topology>
    </subcellularLocation>
    <subcellularLocation>
        <location evidence="1">Nucleus</location>
    </subcellularLocation>
</comment>
<evidence type="ECO:0000256" key="21">
    <source>
        <dbReference type="ARBA" id="ARBA00051243"/>
    </source>
</evidence>
<dbReference type="InterPro" id="IPR006212">
    <property type="entry name" value="Furin_repeat"/>
</dbReference>
<evidence type="ECO:0000256" key="9">
    <source>
        <dbReference type="ARBA" id="ARBA00022737"/>
    </source>
</evidence>
<dbReference type="GO" id="GO:0008284">
    <property type="term" value="P:positive regulation of cell population proliferation"/>
    <property type="evidence" value="ECO:0007669"/>
    <property type="project" value="TreeGrafter"/>
</dbReference>
<dbReference type="GO" id="GO:0005154">
    <property type="term" value="F:epidermal growth factor receptor binding"/>
    <property type="evidence" value="ECO:0007669"/>
    <property type="project" value="TreeGrafter"/>
</dbReference>
<keyword evidence="10 22" id="KW-0547">Nucleotide-binding</keyword>
<dbReference type="GO" id="GO:0043066">
    <property type="term" value="P:negative regulation of apoptotic process"/>
    <property type="evidence" value="ECO:0007669"/>
    <property type="project" value="TreeGrafter"/>
</dbReference>
<dbReference type="Proteomes" id="UP000472271">
    <property type="component" value="Chromosome 2"/>
</dbReference>
<keyword evidence="14" id="KW-1133">Transmembrane helix</keyword>
<evidence type="ECO:0000256" key="1">
    <source>
        <dbReference type="ARBA" id="ARBA00004123"/>
    </source>
</evidence>
<dbReference type="InterPro" id="IPR036941">
    <property type="entry name" value="Rcpt_L-dom_sf"/>
</dbReference>
<feature type="region of interest" description="Disordered" evidence="26">
    <location>
        <begin position="1213"/>
        <end position="1235"/>
    </location>
</feature>
<keyword evidence="5" id="KW-0597">Phosphoprotein</keyword>
<reference evidence="29" key="3">
    <citation type="submission" date="2025-09" db="UniProtKB">
        <authorList>
            <consortium name="Ensembl"/>
        </authorList>
    </citation>
    <scope>IDENTIFICATION</scope>
</reference>
<keyword evidence="7" id="KW-0812">Transmembrane</keyword>
<evidence type="ECO:0000313" key="30">
    <source>
        <dbReference type="Proteomes" id="UP000472271"/>
    </source>
</evidence>
<evidence type="ECO:0000256" key="6">
    <source>
        <dbReference type="ARBA" id="ARBA00022679"/>
    </source>
</evidence>
<evidence type="ECO:0000256" key="2">
    <source>
        <dbReference type="ARBA" id="ARBA00004251"/>
    </source>
</evidence>
<evidence type="ECO:0000256" key="3">
    <source>
        <dbReference type="ARBA" id="ARBA00011902"/>
    </source>
</evidence>
<keyword evidence="9" id="KW-0677">Repeat</keyword>
<name>A0A673C875_9TELE</name>
<gene>
    <name evidence="29" type="primary">LOC115434306</name>
</gene>
<keyword evidence="18 22" id="KW-0675">Receptor</keyword>
<dbReference type="SMART" id="SM00261">
    <property type="entry name" value="FU"/>
    <property type="match status" value="4"/>
</dbReference>
<evidence type="ECO:0000256" key="5">
    <source>
        <dbReference type="ARBA" id="ARBA00022553"/>
    </source>
</evidence>
<accession>A0A673C875</accession>
<keyword evidence="17" id="KW-1015">Disulfide bond</keyword>
<dbReference type="FunFam" id="1.10.510.10:FF:000027">
    <property type="entry name" value="Receptor protein-tyrosine kinase"/>
    <property type="match status" value="1"/>
</dbReference>
<dbReference type="Gene3D" id="3.80.20.20">
    <property type="entry name" value="Receptor L-domain"/>
    <property type="match status" value="2"/>
</dbReference>
<dbReference type="PRINTS" id="PR00109">
    <property type="entry name" value="TYRKINASE"/>
</dbReference>